<sequence>MKLSLRNWRKVQIFPCPRAGSANIGYDVESMFRIYQYNSLTPLIEYTTPDPSEYCNVSIRYVEAFGRAIAAVETRPDRRDTLFLHTDALGSVRVITDKGGNVRARYRYHPFGMVEDSTVTGTVENCRRFVGKDLDPEHSLVYMAARYYMPVIGRFLSCDPEHTTMSPYAYCANNPVSLIDPTGHAYGGGGIPRTWGVNQKIIGIRGADRLWGINLTFTNASGLTIAEARAIFEQQQAELKAWRAKYGEAWEVWRSFKKAVTFNIPRKIRHLFDAVTPRGTNEEGTSIYYFGSLSRKQRKILMEAFKEACVFGPTLEGPIVFKRTTPLIEYKEETRSLADLIYAMATYGDRLLIANASLCAKTGWTSGSGKHYGILLIHSTWTEEEIIWGNLNTIWGGSEGAGGGGIVHELIHFTSSAYDNEYGRFPGPVYSPEDYKAPFLRIYPSNMR</sequence>
<dbReference type="EMBL" id="WJKJ01000180">
    <property type="protein sequence ID" value="MBD3364684.1"/>
    <property type="molecule type" value="Genomic_DNA"/>
</dbReference>
<evidence type="ECO:0000313" key="4">
    <source>
        <dbReference type="Proteomes" id="UP000630660"/>
    </source>
</evidence>
<dbReference type="PANTHER" id="PTHR32305">
    <property type="match status" value="1"/>
</dbReference>
<dbReference type="AlphaFoldDB" id="A0A9D5KAL3"/>
<dbReference type="Pfam" id="PF25023">
    <property type="entry name" value="TEN_YD-shell"/>
    <property type="match status" value="1"/>
</dbReference>
<dbReference type="Gene3D" id="2.180.10.10">
    <property type="entry name" value="RHS repeat-associated core"/>
    <property type="match status" value="1"/>
</dbReference>
<evidence type="ECO:0000256" key="1">
    <source>
        <dbReference type="ARBA" id="ARBA00022737"/>
    </source>
</evidence>
<keyword evidence="1" id="KW-0677">Repeat</keyword>
<protein>
    <recommendedName>
        <fullName evidence="2">Teneurin-like YD-shell domain-containing protein</fullName>
    </recommendedName>
</protein>
<evidence type="ECO:0000313" key="3">
    <source>
        <dbReference type="EMBL" id="MBD3364684.1"/>
    </source>
</evidence>
<dbReference type="PANTHER" id="PTHR32305:SF15">
    <property type="entry name" value="PROTEIN RHSA-RELATED"/>
    <property type="match status" value="1"/>
</dbReference>
<dbReference type="Proteomes" id="UP000630660">
    <property type="component" value="Unassembled WGS sequence"/>
</dbReference>
<dbReference type="InterPro" id="IPR022385">
    <property type="entry name" value="Rhs_assc_core"/>
</dbReference>
<dbReference type="NCBIfam" id="TIGR03696">
    <property type="entry name" value="Rhs_assc_core"/>
    <property type="match status" value="1"/>
</dbReference>
<gene>
    <name evidence="3" type="ORF">GF359_05665</name>
</gene>
<feature type="domain" description="Teneurin-like YD-shell" evidence="2">
    <location>
        <begin position="80"/>
        <end position="161"/>
    </location>
</feature>
<organism evidence="3 4">
    <name type="scientific">candidate division WOR-3 bacterium</name>
    <dbReference type="NCBI Taxonomy" id="2052148"/>
    <lineage>
        <taxon>Bacteria</taxon>
        <taxon>Bacteria division WOR-3</taxon>
    </lineage>
</organism>
<dbReference type="InterPro" id="IPR050708">
    <property type="entry name" value="T6SS_VgrG/RHS"/>
</dbReference>
<accession>A0A9D5KAL3</accession>
<proteinExistence type="predicted"/>
<evidence type="ECO:0000259" key="2">
    <source>
        <dbReference type="Pfam" id="PF25023"/>
    </source>
</evidence>
<dbReference type="InterPro" id="IPR056823">
    <property type="entry name" value="TEN-like_YD-shell"/>
</dbReference>
<comment type="caution">
    <text evidence="3">The sequence shown here is derived from an EMBL/GenBank/DDBJ whole genome shotgun (WGS) entry which is preliminary data.</text>
</comment>
<reference evidence="3" key="1">
    <citation type="submission" date="2019-11" db="EMBL/GenBank/DDBJ databases">
        <title>Microbial mats filling the niche in hypersaline microbial mats.</title>
        <authorList>
            <person name="Wong H.L."/>
            <person name="Macleod F.I."/>
            <person name="White R.A. III"/>
            <person name="Burns B.P."/>
        </authorList>
    </citation>
    <scope>NUCLEOTIDE SEQUENCE</scope>
    <source>
        <strain evidence="3">Bin_327</strain>
    </source>
</reference>
<name>A0A9D5KAL3_UNCW3</name>